<dbReference type="EMBL" id="CP095075">
    <property type="protein sequence ID" value="UOR11649.1"/>
    <property type="molecule type" value="Genomic_DNA"/>
</dbReference>
<dbReference type="CDD" id="cd03801">
    <property type="entry name" value="GT4_PimA-like"/>
    <property type="match status" value="1"/>
</dbReference>
<evidence type="ECO:0000313" key="4">
    <source>
        <dbReference type="Proteomes" id="UP000830326"/>
    </source>
</evidence>
<gene>
    <name evidence="3" type="ORF">MUO15_19060</name>
</gene>
<feature type="domain" description="Glycosyl transferase family 1" evidence="1">
    <location>
        <begin position="194"/>
        <end position="363"/>
    </location>
</feature>
<evidence type="ECO:0000313" key="3">
    <source>
        <dbReference type="EMBL" id="UOR11649.1"/>
    </source>
</evidence>
<keyword evidence="4" id="KW-1185">Reference proteome</keyword>
<organism evidence="3 4">
    <name type="scientific">Halobacillus amylolyticus</name>
    <dbReference type="NCBI Taxonomy" id="2932259"/>
    <lineage>
        <taxon>Bacteria</taxon>
        <taxon>Bacillati</taxon>
        <taxon>Bacillota</taxon>
        <taxon>Bacilli</taxon>
        <taxon>Bacillales</taxon>
        <taxon>Bacillaceae</taxon>
        <taxon>Halobacillus</taxon>
    </lineage>
</organism>
<evidence type="ECO:0000259" key="1">
    <source>
        <dbReference type="Pfam" id="PF00534"/>
    </source>
</evidence>
<protein>
    <submittedName>
        <fullName evidence="3">Glycosyltransferase family 4 protein</fullName>
    </submittedName>
</protein>
<evidence type="ECO:0000259" key="2">
    <source>
        <dbReference type="Pfam" id="PF13439"/>
    </source>
</evidence>
<accession>A0ABY4H9W5</accession>
<dbReference type="Gene3D" id="3.40.50.2000">
    <property type="entry name" value="Glycogen Phosphorylase B"/>
    <property type="match status" value="2"/>
</dbReference>
<dbReference type="PANTHER" id="PTHR12526">
    <property type="entry name" value="GLYCOSYLTRANSFERASE"/>
    <property type="match status" value="1"/>
</dbReference>
<dbReference type="Pfam" id="PF13439">
    <property type="entry name" value="Glyco_transf_4"/>
    <property type="match status" value="1"/>
</dbReference>
<name>A0ABY4H9W5_9BACI</name>
<dbReference type="Proteomes" id="UP000830326">
    <property type="component" value="Chromosome"/>
</dbReference>
<dbReference type="InterPro" id="IPR028098">
    <property type="entry name" value="Glyco_trans_4-like_N"/>
</dbReference>
<dbReference type="SUPFAM" id="SSF53756">
    <property type="entry name" value="UDP-Glycosyltransferase/glycogen phosphorylase"/>
    <property type="match status" value="1"/>
</dbReference>
<feature type="domain" description="Glycosyltransferase subfamily 4-like N-terminal" evidence="2">
    <location>
        <begin position="15"/>
        <end position="183"/>
    </location>
</feature>
<reference evidence="3" key="1">
    <citation type="submission" date="2022-04" db="EMBL/GenBank/DDBJ databases">
        <title>Halobacillus sp. isolated from saltern.</title>
        <authorList>
            <person name="Won M."/>
            <person name="Lee C.-M."/>
            <person name="Woen H.-Y."/>
            <person name="Kwon S.-W."/>
        </authorList>
    </citation>
    <scope>NUCLEOTIDE SEQUENCE</scope>
    <source>
        <strain evidence="3">SSHM10-5</strain>
    </source>
</reference>
<dbReference type="Pfam" id="PF00534">
    <property type="entry name" value="Glycos_transf_1"/>
    <property type="match status" value="1"/>
</dbReference>
<sequence length="395" mass="43751">MNILVTTIFDYPHEGGLSSHVTTLKKGLEARGHHVDVLSFTQLPNLKKKLFAQGPGYVMNRFSPGKGQLMNDLQRRKLLEQAIKHQAASYDVINSQDVFSTLASLQSGIPVVATIHGYYAYEAISRGAVQSDSETANNIRSYEQQAYRSANANITVDQRIRDYVKETSGADAHVVRNFIDTEQFLNSSTQLQAAREKYNIPIDHTMLFVPRRLTEKNGVIYPLLALKEVVKQHPETALVYAGTGEQMTNMKQKIIDLNLEKHVYLLGSVPHGDMVELYQTASIVLIPSVHSHGVEEATSISALEAMGSGTPVIAGAVGGLKELITHQEDGLLFGDRDEQELSKHISYLIEHKEAADTLSQAAQMKIRSSFSHLAAAERFEKTYSDAVEQQSTRSN</sequence>
<proteinExistence type="predicted"/>
<dbReference type="InterPro" id="IPR001296">
    <property type="entry name" value="Glyco_trans_1"/>
</dbReference>
<dbReference type="RefSeq" id="WP_245031815.1">
    <property type="nucleotide sequence ID" value="NZ_CP095075.1"/>
</dbReference>